<organism evidence="3 4">
    <name type="scientific">Methylobacterium goesingense</name>
    <dbReference type="NCBI Taxonomy" id="243690"/>
    <lineage>
        <taxon>Bacteria</taxon>
        <taxon>Pseudomonadati</taxon>
        <taxon>Pseudomonadota</taxon>
        <taxon>Alphaproteobacteria</taxon>
        <taxon>Hyphomicrobiales</taxon>
        <taxon>Methylobacteriaceae</taxon>
        <taxon>Methylobacterium</taxon>
    </lineage>
</organism>
<dbReference type="InterPro" id="IPR011105">
    <property type="entry name" value="Cell_wall_hydrolase_SleB"/>
</dbReference>
<evidence type="ECO:0000259" key="2">
    <source>
        <dbReference type="Pfam" id="PF07486"/>
    </source>
</evidence>
<name>A0ABV2L0C5_9HYPH</name>
<keyword evidence="4" id="KW-1185">Reference proteome</keyword>
<reference evidence="3 4" key="1">
    <citation type="submission" date="2024-06" db="EMBL/GenBank/DDBJ databases">
        <title>Genomic Encyclopedia of Type Strains, Phase IV (KMG-IV): sequencing the most valuable type-strain genomes for metagenomic binning, comparative biology and taxonomic classification.</title>
        <authorList>
            <person name="Goeker M."/>
        </authorList>
    </citation>
    <scope>NUCLEOTIDE SEQUENCE [LARGE SCALE GENOMIC DNA]</scope>
    <source>
        <strain evidence="3 4">DSM 21331</strain>
    </source>
</reference>
<evidence type="ECO:0000313" key="4">
    <source>
        <dbReference type="Proteomes" id="UP001549145"/>
    </source>
</evidence>
<feature type="domain" description="Cell wall hydrolase SleB" evidence="2">
    <location>
        <begin position="67"/>
        <end position="164"/>
    </location>
</feature>
<feature type="region of interest" description="Disordered" evidence="1">
    <location>
        <begin position="235"/>
        <end position="257"/>
    </location>
</feature>
<dbReference type="Proteomes" id="UP001549145">
    <property type="component" value="Unassembled WGS sequence"/>
</dbReference>
<dbReference type="Pfam" id="PF07486">
    <property type="entry name" value="Hydrolase_2"/>
    <property type="match status" value="1"/>
</dbReference>
<proteinExistence type="predicted"/>
<evidence type="ECO:0000313" key="3">
    <source>
        <dbReference type="EMBL" id="MET3691277.1"/>
    </source>
</evidence>
<evidence type="ECO:0000256" key="1">
    <source>
        <dbReference type="SAM" id="MobiDB-lite"/>
    </source>
</evidence>
<sequence length="280" mass="29194">MQDTRSATTLPLLGLLLVVPGLAGCNTYAGNPNATGSTLAAKAIAATDEERDCLGRAMYFESNRSDPEGLLAVGTVVMNRLEAAAFPNGGICAVVGQPRQFAPGVLTRKMEGRELQKVAEVADAVLDGQRHPKVGRAMYFHTAGLRFPYNNMHYVAVAGGNAFYEKRKPGAVEQAAPPVALAFASAEPTAIPMMPVAPVVPVAAPVPPRVDPAPPQAAPIQAPPAAVHRAEPVRTARVAAEPKPAAVARTTPPRSRVAMTPAALAPQPIIPPTVLNLPRP</sequence>
<dbReference type="PROSITE" id="PS51257">
    <property type="entry name" value="PROKAR_LIPOPROTEIN"/>
    <property type="match status" value="1"/>
</dbReference>
<protein>
    <recommendedName>
        <fullName evidence="2">Cell wall hydrolase SleB domain-containing protein</fullName>
    </recommendedName>
</protein>
<dbReference type="EMBL" id="JBEPMM010000001">
    <property type="protein sequence ID" value="MET3691277.1"/>
    <property type="molecule type" value="Genomic_DNA"/>
</dbReference>
<accession>A0ABV2L0C5</accession>
<gene>
    <name evidence="3" type="ORF">ABID43_000796</name>
</gene>
<dbReference type="RefSeq" id="WP_238276176.1">
    <property type="nucleotide sequence ID" value="NZ_BPQL01000014.1"/>
</dbReference>
<dbReference type="Gene3D" id="1.10.10.2520">
    <property type="entry name" value="Cell wall hydrolase SleB, domain 1"/>
    <property type="match status" value="1"/>
</dbReference>
<dbReference type="InterPro" id="IPR042047">
    <property type="entry name" value="SleB_dom1"/>
</dbReference>
<comment type="caution">
    <text evidence="3">The sequence shown here is derived from an EMBL/GenBank/DDBJ whole genome shotgun (WGS) entry which is preliminary data.</text>
</comment>